<dbReference type="AlphaFoldDB" id="A0A811V8A4"/>
<evidence type="ECO:0000313" key="8">
    <source>
        <dbReference type="Proteomes" id="UP000606786"/>
    </source>
</evidence>
<dbReference type="Pfam" id="PF00151">
    <property type="entry name" value="Lipase"/>
    <property type="match status" value="1"/>
</dbReference>
<dbReference type="InterPro" id="IPR013818">
    <property type="entry name" value="Lipase"/>
</dbReference>
<comment type="subcellular location">
    <subcellularLocation>
        <location evidence="1">Secreted</location>
    </subcellularLocation>
</comment>
<protein>
    <submittedName>
        <fullName evidence="7">(Mediterranean fruit fly) hypothetical protein</fullName>
    </submittedName>
</protein>
<evidence type="ECO:0000313" key="7">
    <source>
        <dbReference type="EMBL" id="CAD7012418.1"/>
    </source>
</evidence>
<dbReference type="Gene3D" id="3.40.50.1820">
    <property type="entry name" value="alpha/beta hydrolase"/>
    <property type="match status" value="1"/>
</dbReference>
<dbReference type="GO" id="GO:0016042">
    <property type="term" value="P:lipid catabolic process"/>
    <property type="evidence" value="ECO:0007669"/>
    <property type="project" value="TreeGrafter"/>
</dbReference>
<keyword evidence="8" id="KW-1185">Reference proteome</keyword>
<dbReference type="GO" id="GO:0017171">
    <property type="term" value="F:serine hydrolase activity"/>
    <property type="evidence" value="ECO:0007669"/>
    <property type="project" value="TreeGrafter"/>
</dbReference>
<accession>A0A811V8A4</accession>
<feature type="domain" description="Lipase" evidence="6">
    <location>
        <begin position="71"/>
        <end position="247"/>
    </location>
</feature>
<comment type="caution">
    <text evidence="7">The sequence shown here is derived from an EMBL/GenBank/DDBJ whole genome shotgun (WGS) entry which is preliminary data.</text>
</comment>
<reference evidence="7" key="1">
    <citation type="submission" date="2020-11" db="EMBL/GenBank/DDBJ databases">
        <authorList>
            <person name="Whitehead M."/>
        </authorList>
    </citation>
    <scope>NUCLEOTIDE SEQUENCE</scope>
    <source>
        <strain evidence="7">EGII</strain>
    </source>
</reference>
<evidence type="ECO:0000256" key="3">
    <source>
        <dbReference type="ARBA" id="ARBA00022525"/>
    </source>
</evidence>
<dbReference type="GO" id="GO:0005615">
    <property type="term" value="C:extracellular space"/>
    <property type="evidence" value="ECO:0007669"/>
    <property type="project" value="TreeGrafter"/>
</dbReference>
<keyword evidence="3" id="KW-0964">Secreted</keyword>
<dbReference type="Proteomes" id="UP000606786">
    <property type="component" value="Unassembled WGS sequence"/>
</dbReference>
<evidence type="ECO:0000256" key="4">
    <source>
        <dbReference type="RuleBase" id="RU004262"/>
    </source>
</evidence>
<dbReference type="PANTHER" id="PTHR11610:SF104">
    <property type="entry name" value="AGAP010328-PA"/>
    <property type="match status" value="1"/>
</dbReference>
<dbReference type="GO" id="GO:0016298">
    <property type="term" value="F:lipase activity"/>
    <property type="evidence" value="ECO:0007669"/>
    <property type="project" value="InterPro"/>
</dbReference>
<dbReference type="SUPFAM" id="SSF53474">
    <property type="entry name" value="alpha/beta-Hydrolases"/>
    <property type="match status" value="1"/>
</dbReference>
<sequence>MTSKYFFFQIIVFLTLLQLIIANENENQQDLEVITTTNRGARTCRRCIGKLQSTGLIKQLKTLRINRRWENEKEFRKGIRFKYYRDGEKVYESASDDPEALSKSGCAPDDKFAFILHGWRQSCETEWVLTLIERLTYHRGGCIVCIDYEIFAKDSYMWLYRSFRRISNIITRRILLLINEGFMPDNGYMFGFSFGGQLASAIGRSLSQKYLFRSIDTCDMAGPGFDVFINIDHRQAARHVQCLHSSRDKGTQVYTCHQNVRLGSCGHFQPAAASQPYYSSHGLCVQIYINAFDYPFYAMQYEPSWCASRRAATNIPYKYTIGYNETPDSSIRGEIFVPTSLHFPYNFSEKEMLMLGFFDENAEI</sequence>
<dbReference type="PANTHER" id="PTHR11610">
    <property type="entry name" value="LIPASE"/>
    <property type="match status" value="1"/>
</dbReference>
<evidence type="ECO:0000256" key="1">
    <source>
        <dbReference type="ARBA" id="ARBA00004613"/>
    </source>
</evidence>
<evidence type="ECO:0000256" key="5">
    <source>
        <dbReference type="SAM" id="SignalP"/>
    </source>
</evidence>
<name>A0A811V8A4_CERCA</name>
<proteinExistence type="inferred from homology"/>
<gene>
    <name evidence="7" type="ORF">CCAP1982_LOCUS20504</name>
</gene>
<dbReference type="InterPro" id="IPR029058">
    <property type="entry name" value="AB_hydrolase_fold"/>
</dbReference>
<dbReference type="OrthoDB" id="7907111at2759"/>
<keyword evidence="5" id="KW-0732">Signal</keyword>
<organism evidence="7 8">
    <name type="scientific">Ceratitis capitata</name>
    <name type="common">Mediterranean fruit fly</name>
    <name type="synonym">Tephritis capitata</name>
    <dbReference type="NCBI Taxonomy" id="7213"/>
    <lineage>
        <taxon>Eukaryota</taxon>
        <taxon>Metazoa</taxon>
        <taxon>Ecdysozoa</taxon>
        <taxon>Arthropoda</taxon>
        <taxon>Hexapoda</taxon>
        <taxon>Insecta</taxon>
        <taxon>Pterygota</taxon>
        <taxon>Neoptera</taxon>
        <taxon>Endopterygota</taxon>
        <taxon>Diptera</taxon>
        <taxon>Brachycera</taxon>
        <taxon>Muscomorpha</taxon>
        <taxon>Tephritoidea</taxon>
        <taxon>Tephritidae</taxon>
        <taxon>Ceratitis</taxon>
        <taxon>Ceratitis</taxon>
    </lineage>
</organism>
<dbReference type="EMBL" id="CAJHJT010000056">
    <property type="protein sequence ID" value="CAD7012418.1"/>
    <property type="molecule type" value="Genomic_DNA"/>
</dbReference>
<feature type="signal peptide" evidence="5">
    <location>
        <begin position="1"/>
        <end position="22"/>
    </location>
</feature>
<evidence type="ECO:0000259" key="6">
    <source>
        <dbReference type="Pfam" id="PF00151"/>
    </source>
</evidence>
<feature type="chain" id="PRO_5032606460" evidence="5">
    <location>
        <begin position="23"/>
        <end position="364"/>
    </location>
</feature>
<comment type="similarity">
    <text evidence="2 4">Belongs to the AB hydrolase superfamily. Lipase family.</text>
</comment>
<evidence type="ECO:0000256" key="2">
    <source>
        <dbReference type="ARBA" id="ARBA00010701"/>
    </source>
</evidence>
<dbReference type="InterPro" id="IPR000734">
    <property type="entry name" value="TAG_lipase"/>
</dbReference>